<proteinExistence type="predicted"/>
<feature type="signal peptide" evidence="1">
    <location>
        <begin position="1"/>
        <end position="24"/>
    </location>
</feature>
<keyword evidence="1" id="KW-0732">Signal</keyword>
<name>A0A2A5B0L5_9GAMM</name>
<organism evidence="2 3">
    <name type="scientific">SAR86 cluster bacterium</name>
    <dbReference type="NCBI Taxonomy" id="2030880"/>
    <lineage>
        <taxon>Bacteria</taxon>
        <taxon>Pseudomonadati</taxon>
        <taxon>Pseudomonadota</taxon>
        <taxon>Gammaproteobacteria</taxon>
        <taxon>SAR86 cluster</taxon>
    </lineage>
</organism>
<reference evidence="3" key="1">
    <citation type="submission" date="2017-08" db="EMBL/GenBank/DDBJ databases">
        <title>A dynamic microbial community with high functional redundancy inhabits the cold, oxic subseafloor aquifer.</title>
        <authorList>
            <person name="Tully B.J."/>
            <person name="Wheat C.G."/>
            <person name="Glazer B.T."/>
            <person name="Huber J.A."/>
        </authorList>
    </citation>
    <scope>NUCLEOTIDE SEQUENCE [LARGE SCALE GENOMIC DNA]</scope>
</reference>
<evidence type="ECO:0000256" key="1">
    <source>
        <dbReference type="SAM" id="SignalP"/>
    </source>
</evidence>
<dbReference type="AlphaFoldDB" id="A0A2A5B0L5"/>
<evidence type="ECO:0000313" key="2">
    <source>
        <dbReference type="EMBL" id="PCJ25097.1"/>
    </source>
</evidence>
<dbReference type="Proteomes" id="UP000218327">
    <property type="component" value="Unassembled WGS sequence"/>
</dbReference>
<evidence type="ECO:0000313" key="3">
    <source>
        <dbReference type="Proteomes" id="UP000218327"/>
    </source>
</evidence>
<dbReference type="EMBL" id="NVVJ01000020">
    <property type="protein sequence ID" value="PCJ25097.1"/>
    <property type="molecule type" value="Genomic_DNA"/>
</dbReference>
<comment type="caution">
    <text evidence="2">The sequence shown here is derived from an EMBL/GenBank/DDBJ whole genome shotgun (WGS) entry which is preliminary data.</text>
</comment>
<accession>A0A2A5B0L5</accession>
<protein>
    <submittedName>
        <fullName evidence="2">Uncharacterized protein</fullName>
    </submittedName>
</protein>
<sequence>MKFELIKKMTVIASIGLFSQFALADAASAQKTIAGIVAGMNHFPSDAEKAQLVEIAGDENSGRGMQMIANAVINIQHAANAEGKTAMQQIIDYPQASASAISLAQVVLGFNHMASAEAKETLAGL</sequence>
<gene>
    <name evidence="2" type="ORF">COA96_08110</name>
</gene>
<feature type="chain" id="PRO_5012924141" evidence="1">
    <location>
        <begin position="25"/>
        <end position="125"/>
    </location>
</feature>